<evidence type="ECO:0000313" key="2">
    <source>
        <dbReference type="EMBL" id="KNE68205.1"/>
    </source>
</evidence>
<dbReference type="EMBL" id="GG745356">
    <property type="protein sequence ID" value="KNE68205.1"/>
    <property type="molecule type" value="Genomic_DNA"/>
</dbReference>
<dbReference type="AlphaFoldDB" id="A0A0L0T0M8"/>
<protein>
    <submittedName>
        <fullName evidence="2">Uncharacterized protein</fullName>
    </submittedName>
</protein>
<accession>A0A0L0T0M8</accession>
<keyword evidence="3" id="KW-1185">Reference proteome</keyword>
<evidence type="ECO:0000313" key="3">
    <source>
        <dbReference type="Proteomes" id="UP000054350"/>
    </source>
</evidence>
<dbReference type="VEuPathDB" id="FungiDB:AMAG_12884"/>
<organism evidence="2 3">
    <name type="scientific">Allomyces macrogynus (strain ATCC 38327)</name>
    <name type="common">Allomyces javanicus var. macrogynus</name>
    <dbReference type="NCBI Taxonomy" id="578462"/>
    <lineage>
        <taxon>Eukaryota</taxon>
        <taxon>Fungi</taxon>
        <taxon>Fungi incertae sedis</taxon>
        <taxon>Blastocladiomycota</taxon>
        <taxon>Blastocladiomycetes</taxon>
        <taxon>Blastocladiales</taxon>
        <taxon>Blastocladiaceae</taxon>
        <taxon>Allomyces</taxon>
    </lineage>
</organism>
<proteinExistence type="predicted"/>
<feature type="region of interest" description="Disordered" evidence="1">
    <location>
        <begin position="1"/>
        <end position="20"/>
    </location>
</feature>
<evidence type="ECO:0000256" key="1">
    <source>
        <dbReference type="SAM" id="MobiDB-lite"/>
    </source>
</evidence>
<reference evidence="2 3" key="1">
    <citation type="submission" date="2009-11" db="EMBL/GenBank/DDBJ databases">
        <title>Annotation of Allomyces macrogynus ATCC 38327.</title>
        <authorList>
            <consortium name="The Broad Institute Genome Sequencing Platform"/>
            <person name="Russ C."/>
            <person name="Cuomo C."/>
            <person name="Burger G."/>
            <person name="Gray M.W."/>
            <person name="Holland P.W.H."/>
            <person name="King N."/>
            <person name="Lang F.B.F."/>
            <person name="Roger A.J."/>
            <person name="Ruiz-Trillo I."/>
            <person name="Young S.K."/>
            <person name="Zeng Q."/>
            <person name="Gargeya S."/>
            <person name="Fitzgerald M."/>
            <person name="Haas B."/>
            <person name="Abouelleil A."/>
            <person name="Alvarado L."/>
            <person name="Arachchi H.M."/>
            <person name="Berlin A."/>
            <person name="Chapman S.B."/>
            <person name="Gearin G."/>
            <person name="Goldberg J."/>
            <person name="Griggs A."/>
            <person name="Gujja S."/>
            <person name="Hansen M."/>
            <person name="Heiman D."/>
            <person name="Howarth C."/>
            <person name="Larimer J."/>
            <person name="Lui A."/>
            <person name="MacDonald P.J.P."/>
            <person name="McCowen C."/>
            <person name="Montmayeur A."/>
            <person name="Murphy C."/>
            <person name="Neiman D."/>
            <person name="Pearson M."/>
            <person name="Priest M."/>
            <person name="Roberts A."/>
            <person name="Saif S."/>
            <person name="Shea T."/>
            <person name="Sisk P."/>
            <person name="Stolte C."/>
            <person name="Sykes S."/>
            <person name="Wortman J."/>
            <person name="Nusbaum C."/>
            <person name="Birren B."/>
        </authorList>
    </citation>
    <scope>NUCLEOTIDE SEQUENCE [LARGE SCALE GENOMIC DNA]</scope>
    <source>
        <strain evidence="2 3">ATCC 38327</strain>
    </source>
</reference>
<gene>
    <name evidence="2" type="ORF">AMAG_12884</name>
</gene>
<sequence length="339" mass="37511">MSSTDRAMTISRPGVSSGSNYSGDAMVISKRLKKRTFRFTSQSISAILERSRAAIGDVLGPADKDTVLKLVEEAVRAGHVRAFLVESVMRAACHGFNSPSTLVSVESNEPDQQYNENDQQADEPGQQSNKTDRESSSEPNWTAIVANAIESDLTDTFPTATLALILCDMSTTLASHRIHLSDDEHTDLLYAVIIPLADARAMAQAINSTWDFQFFDTGEHYSEVTMLHPPQELEWDVEQYETGMRFAKSVREVVVFTAFPGLPFAFGMAETVVERAVVVTMFMPEMTVVAAAVPTTPRVTRIDRILAWCKTWVQIKLKWVAGLTVFGLPTSPDTDYCEE</sequence>
<feature type="compositionally biased region" description="Polar residues" evidence="1">
    <location>
        <begin position="102"/>
        <end position="118"/>
    </location>
</feature>
<name>A0A0L0T0M8_ALLM3</name>
<feature type="region of interest" description="Disordered" evidence="1">
    <location>
        <begin position="102"/>
        <end position="140"/>
    </location>
</feature>
<reference evidence="3" key="2">
    <citation type="submission" date="2009-11" db="EMBL/GenBank/DDBJ databases">
        <title>The Genome Sequence of Allomyces macrogynus strain ATCC 38327.</title>
        <authorList>
            <consortium name="The Broad Institute Genome Sequencing Platform"/>
            <person name="Russ C."/>
            <person name="Cuomo C."/>
            <person name="Shea T."/>
            <person name="Young S.K."/>
            <person name="Zeng Q."/>
            <person name="Koehrsen M."/>
            <person name="Haas B."/>
            <person name="Borodovsky M."/>
            <person name="Guigo R."/>
            <person name="Alvarado L."/>
            <person name="Berlin A."/>
            <person name="Borenstein D."/>
            <person name="Chen Z."/>
            <person name="Engels R."/>
            <person name="Freedman E."/>
            <person name="Gellesch M."/>
            <person name="Goldberg J."/>
            <person name="Griggs A."/>
            <person name="Gujja S."/>
            <person name="Heiman D."/>
            <person name="Hepburn T."/>
            <person name="Howarth C."/>
            <person name="Jen D."/>
            <person name="Larson L."/>
            <person name="Lewis B."/>
            <person name="Mehta T."/>
            <person name="Park D."/>
            <person name="Pearson M."/>
            <person name="Roberts A."/>
            <person name="Saif S."/>
            <person name="Shenoy N."/>
            <person name="Sisk P."/>
            <person name="Stolte C."/>
            <person name="Sykes S."/>
            <person name="Walk T."/>
            <person name="White J."/>
            <person name="Yandava C."/>
            <person name="Burger G."/>
            <person name="Gray M.W."/>
            <person name="Holland P.W.H."/>
            <person name="King N."/>
            <person name="Lang F.B.F."/>
            <person name="Roger A.J."/>
            <person name="Ruiz-Trillo I."/>
            <person name="Lander E."/>
            <person name="Nusbaum C."/>
        </authorList>
    </citation>
    <scope>NUCLEOTIDE SEQUENCE [LARGE SCALE GENOMIC DNA]</scope>
    <source>
        <strain evidence="3">ATCC 38327</strain>
    </source>
</reference>
<dbReference type="Proteomes" id="UP000054350">
    <property type="component" value="Unassembled WGS sequence"/>
</dbReference>